<evidence type="ECO:0000256" key="1">
    <source>
        <dbReference type="PROSITE-ProRule" id="PRU00042"/>
    </source>
</evidence>
<feature type="region of interest" description="Disordered" evidence="2">
    <location>
        <begin position="1"/>
        <end position="36"/>
    </location>
</feature>
<dbReference type="InterPro" id="IPR013087">
    <property type="entry name" value="Znf_C2H2_type"/>
</dbReference>
<dbReference type="GO" id="GO:0006357">
    <property type="term" value="P:regulation of transcription by RNA polymerase II"/>
    <property type="evidence" value="ECO:0007669"/>
    <property type="project" value="TreeGrafter"/>
</dbReference>
<dbReference type="PANTHER" id="PTHR46179">
    <property type="entry name" value="ZINC FINGER PROTEIN"/>
    <property type="match status" value="1"/>
</dbReference>
<comment type="caution">
    <text evidence="4">The sequence shown here is derived from an EMBL/GenBank/DDBJ whole genome shotgun (WGS) entry which is preliminary data.</text>
</comment>
<keyword evidence="1" id="KW-0479">Metal-binding</keyword>
<dbReference type="Gene3D" id="3.30.160.60">
    <property type="entry name" value="Classic Zinc Finger"/>
    <property type="match status" value="2"/>
</dbReference>
<keyword evidence="1" id="KW-0862">Zinc</keyword>
<dbReference type="GO" id="GO:0005634">
    <property type="term" value="C:nucleus"/>
    <property type="evidence" value="ECO:0007669"/>
    <property type="project" value="TreeGrafter"/>
</dbReference>
<dbReference type="InterPro" id="IPR059009">
    <property type="entry name" value="Znf_C2H2_17_1st"/>
</dbReference>
<sequence>MSVVYEPRNFIHDGGYPPMDEPHDTTPDSDHFPDPSDAVVNELAATVATFTQPHPEYVDTTEPRLELPSAPTPTAPTTSPKEESPTAFTPQRSKAVPKPDREITMNLDGKFICTWPGCAEEPREFVRKCEWNKHMDKHDRPYKCGAAGCEKLPGFTYSGGLLRHEREVHGKHGGPKHSFYCPHPNCKRHTGKGFSRQENLNEHLRRVHTQNGIPLNGAEAETDDGASDNAGGSSNGSGGSKRKRDDRGGGDGDDSDLREEIKRVRLENEELRRQVQAQTQQTVLMMQKITALQQSLEGHIPSAAMANAVPTAPMAAASMI</sequence>
<evidence type="ECO:0000256" key="2">
    <source>
        <dbReference type="SAM" id="MobiDB-lite"/>
    </source>
</evidence>
<feature type="region of interest" description="Disordered" evidence="2">
    <location>
        <begin position="50"/>
        <end position="97"/>
    </location>
</feature>
<dbReference type="Proteomes" id="UP001305647">
    <property type="component" value="Unassembled WGS sequence"/>
</dbReference>
<keyword evidence="1" id="KW-0863">Zinc-finger</keyword>
<name>A0AAN6Q5P1_9PEZI</name>
<protein>
    <recommendedName>
        <fullName evidence="3">C2H2-type domain-containing protein</fullName>
    </recommendedName>
</protein>
<keyword evidence="5" id="KW-1185">Reference proteome</keyword>
<dbReference type="PANTHER" id="PTHR46179:SF24">
    <property type="entry name" value="C2H2-TYPE DOMAIN-CONTAINING PROTEIN"/>
    <property type="match status" value="1"/>
</dbReference>
<evidence type="ECO:0000313" key="5">
    <source>
        <dbReference type="Proteomes" id="UP001305647"/>
    </source>
</evidence>
<gene>
    <name evidence="4" type="ORF">N658DRAFT_484082</name>
</gene>
<dbReference type="GO" id="GO:0008270">
    <property type="term" value="F:zinc ion binding"/>
    <property type="evidence" value="ECO:0007669"/>
    <property type="project" value="UniProtKB-KW"/>
</dbReference>
<proteinExistence type="predicted"/>
<feature type="region of interest" description="Disordered" evidence="2">
    <location>
        <begin position="212"/>
        <end position="258"/>
    </location>
</feature>
<evidence type="ECO:0000259" key="3">
    <source>
        <dbReference type="PROSITE" id="PS50157"/>
    </source>
</evidence>
<evidence type="ECO:0000313" key="4">
    <source>
        <dbReference type="EMBL" id="KAK4104018.1"/>
    </source>
</evidence>
<dbReference type="SMART" id="SM00355">
    <property type="entry name" value="ZnF_C2H2"/>
    <property type="match status" value="3"/>
</dbReference>
<dbReference type="Pfam" id="PF26177">
    <property type="entry name" value="zf_C2H2_17_1st"/>
    <property type="match status" value="1"/>
</dbReference>
<dbReference type="EMBL" id="MU863627">
    <property type="protein sequence ID" value="KAK4104018.1"/>
    <property type="molecule type" value="Genomic_DNA"/>
</dbReference>
<dbReference type="PROSITE" id="PS50157">
    <property type="entry name" value="ZINC_FINGER_C2H2_2"/>
    <property type="match status" value="1"/>
</dbReference>
<reference evidence="4" key="1">
    <citation type="journal article" date="2023" name="Mol. Phylogenet. Evol.">
        <title>Genome-scale phylogeny and comparative genomics of the fungal order Sordariales.</title>
        <authorList>
            <person name="Hensen N."/>
            <person name="Bonometti L."/>
            <person name="Westerberg I."/>
            <person name="Brannstrom I.O."/>
            <person name="Guillou S."/>
            <person name="Cros-Aarteil S."/>
            <person name="Calhoun S."/>
            <person name="Haridas S."/>
            <person name="Kuo A."/>
            <person name="Mondo S."/>
            <person name="Pangilinan J."/>
            <person name="Riley R."/>
            <person name="LaButti K."/>
            <person name="Andreopoulos B."/>
            <person name="Lipzen A."/>
            <person name="Chen C."/>
            <person name="Yan M."/>
            <person name="Daum C."/>
            <person name="Ng V."/>
            <person name="Clum A."/>
            <person name="Steindorff A."/>
            <person name="Ohm R.A."/>
            <person name="Martin F."/>
            <person name="Silar P."/>
            <person name="Natvig D.O."/>
            <person name="Lalanne C."/>
            <person name="Gautier V."/>
            <person name="Ament-Velasquez S.L."/>
            <person name="Kruys A."/>
            <person name="Hutchinson M.I."/>
            <person name="Powell A.J."/>
            <person name="Barry K."/>
            <person name="Miller A.N."/>
            <person name="Grigoriev I.V."/>
            <person name="Debuchy R."/>
            <person name="Gladieux P."/>
            <person name="Hiltunen Thoren M."/>
            <person name="Johannesson H."/>
        </authorList>
    </citation>
    <scope>NUCLEOTIDE SEQUENCE</scope>
    <source>
        <strain evidence="4">CBS 757.83</strain>
    </source>
</reference>
<dbReference type="Pfam" id="PF26176">
    <property type="entry name" value="zf_C2H2_17_2"/>
    <property type="match status" value="1"/>
</dbReference>
<feature type="domain" description="C2H2-type" evidence="3">
    <location>
        <begin position="184"/>
        <end position="213"/>
    </location>
</feature>
<dbReference type="InterPro" id="IPR059095">
    <property type="entry name" value="Znf_C2H2_17_2nd"/>
</dbReference>
<feature type="compositionally biased region" description="Basic and acidic residues" evidence="2">
    <location>
        <begin position="20"/>
        <end position="34"/>
    </location>
</feature>
<dbReference type="InterPro" id="IPR051061">
    <property type="entry name" value="Zinc_finger_trans_reg"/>
</dbReference>
<accession>A0AAN6Q5P1</accession>
<dbReference type="AlphaFoldDB" id="A0AAN6Q5P1"/>
<organism evidence="4 5">
    <name type="scientific">Parathielavia hyrcaniae</name>
    <dbReference type="NCBI Taxonomy" id="113614"/>
    <lineage>
        <taxon>Eukaryota</taxon>
        <taxon>Fungi</taxon>
        <taxon>Dikarya</taxon>
        <taxon>Ascomycota</taxon>
        <taxon>Pezizomycotina</taxon>
        <taxon>Sordariomycetes</taxon>
        <taxon>Sordariomycetidae</taxon>
        <taxon>Sordariales</taxon>
        <taxon>Chaetomiaceae</taxon>
        <taxon>Parathielavia</taxon>
    </lineage>
</organism>
<reference evidence="4" key="2">
    <citation type="submission" date="2023-05" db="EMBL/GenBank/DDBJ databases">
        <authorList>
            <consortium name="Lawrence Berkeley National Laboratory"/>
            <person name="Steindorff A."/>
            <person name="Hensen N."/>
            <person name="Bonometti L."/>
            <person name="Westerberg I."/>
            <person name="Brannstrom I.O."/>
            <person name="Guillou S."/>
            <person name="Cros-Aarteil S."/>
            <person name="Calhoun S."/>
            <person name="Haridas S."/>
            <person name="Kuo A."/>
            <person name="Mondo S."/>
            <person name="Pangilinan J."/>
            <person name="Riley R."/>
            <person name="Labutti K."/>
            <person name="Andreopoulos B."/>
            <person name="Lipzen A."/>
            <person name="Chen C."/>
            <person name="Yanf M."/>
            <person name="Daum C."/>
            <person name="Ng V."/>
            <person name="Clum A."/>
            <person name="Ohm R."/>
            <person name="Martin F."/>
            <person name="Silar P."/>
            <person name="Natvig D."/>
            <person name="Lalanne C."/>
            <person name="Gautier V."/>
            <person name="Ament-Velasquez S.L."/>
            <person name="Kruys A."/>
            <person name="Hutchinson M.I."/>
            <person name="Powell A.J."/>
            <person name="Barry K."/>
            <person name="Miller A.N."/>
            <person name="Grigoriev I.V."/>
            <person name="Debuchy R."/>
            <person name="Gladieux P."/>
            <person name="Thoren M.H."/>
            <person name="Johannesson H."/>
        </authorList>
    </citation>
    <scope>NUCLEOTIDE SEQUENCE</scope>
    <source>
        <strain evidence="4">CBS 757.83</strain>
    </source>
</reference>